<reference evidence="2" key="1">
    <citation type="submission" date="2013-03" db="EMBL/GenBank/DDBJ databases">
        <title>The Genome Sequence of Anopheles minimus MINIMUS1.</title>
        <authorList>
            <consortium name="The Broad Institute Genomics Platform"/>
            <person name="Neafsey D.E."/>
            <person name="Walton C."/>
            <person name="Walker B."/>
            <person name="Young S.K."/>
            <person name="Zeng Q."/>
            <person name="Gargeya S."/>
            <person name="Fitzgerald M."/>
            <person name="Haas B."/>
            <person name="Abouelleil A."/>
            <person name="Allen A.W."/>
            <person name="Alvarado L."/>
            <person name="Arachchi H.M."/>
            <person name="Berlin A.M."/>
            <person name="Chapman S.B."/>
            <person name="Gainer-Dewar J."/>
            <person name="Goldberg J."/>
            <person name="Griggs A."/>
            <person name="Gujja S."/>
            <person name="Hansen M."/>
            <person name="Howarth C."/>
            <person name="Imamovic A."/>
            <person name="Ireland A."/>
            <person name="Larimer J."/>
            <person name="McCowan C."/>
            <person name="Murphy C."/>
            <person name="Pearson M."/>
            <person name="Poon T.W."/>
            <person name="Priest M."/>
            <person name="Roberts A."/>
            <person name="Saif S."/>
            <person name="Shea T."/>
            <person name="Sisk P."/>
            <person name="Sykes S."/>
            <person name="Wortman J."/>
            <person name="Nusbaum C."/>
            <person name="Birren B."/>
        </authorList>
    </citation>
    <scope>NUCLEOTIDE SEQUENCE [LARGE SCALE GENOMIC DNA]</scope>
    <source>
        <strain evidence="2">MINIMUS1</strain>
    </source>
</reference>
<organism evidence="1 2">
    <name type="scientific">Anopheles minimus</name>
    <dbReference type="NCBI Taxonomy" id="112268"/>
    <lineage>
        <taxon>Eukaryota</taxon>
        <taxon>Metazoa</taxon>
        <taxon>Ecdysozoa</taxon>
        <taxon>Arthropoda</taxon>
        <taxon>Hexapoda</taxon>
        <taxon>Insecta</taxon>
        <taxon>Pterygota</taxon>
        <taxon>Neoptera</taxon>
        <taxon>Endopterygota</taxon>
        <taxon>Diptera</taxon>
        <taxon>Nematocera</taxon>
        <taxon>Culicoidea</taxon>
        <taxon>Culicidae</taxon>
        <taxon>Anophelinae</taxon>
        <taxon>Anopheles</taxon>
    </lineage>
</organism>
<dbReference type="InterPro" id="IPR032675">
    <property type="entry name" value="LRR_dom_sf"/>
</dbReference>
<name>A0A182WJQ9_9DIPT</name>
<proteinExistence type="predicted"/>
<accession>A0A182WJQ9</accession>
<protein>
    <recommendedName>
        <fullName evidence="3">LRRNT domain-containing protein</fullName>
    </recommendedName>
</protein>
<dbReference type="VEuPathDB" id="VectorBase:AMIN010613"/>
<evidence type="ECO:0000313" key="2">
    <source>
        <dbReference type="Proteomes" id="UP000075920"/>
    </source>
</evidence>
<dbReference type="EnsemblMetazoa" id="AMIN010613-RA">
    <property type="protein sequence ID" value="AMIN010613-PA"/>
    <property type="gene ID" value="AMIN010613"/>
</dbReference>
<evidence type="ECO:0008006" key="3">
    <source>
        <dbReference type="Google" id="ProtNLM"/>
    </source>
</evidence>
<dbReference type="Gene3D" id="3.80.10.10">
    <property type="entry name" value="Ribonuclease Inhibitor"/>
    <property type="match status" value="1"/>
</dbReference>
<evidence type="ECO:0000313" key="1">
    <source>
        <dbReference type="EnsemblMetazoa" id="AMIN010613-PA"/>
    </source>
</evidence>
<dbReference type="Proteomes" id="UP000075920">
    <property type="component" value="Unassembled WGS sequence"/>
</dbReference>
<dbReference type="AlphaFoldDB" id="A0A182WJQ9"/>
<keyword evidence="2" id="KW-1185">Reference proteome</keyword>
<sequence length="69" mass="7473">MGRGNHVLRLISGNDRLLLIATIVTLAGLAGLVEGLGCPTKCSCQQRTVRCIKQQLDKIPEMPPDTNIM</sequence>
<reference evidence="1" key="2">
    <citation type="submission" date="2020-05" db="UniProtKB">
        <authorList>
            <consortium name="EnsemblMetazoa"/>
        </authorList>
    </citation>
    <scope>IDENTIFICATION</scope>
    <source>
        <strain evidence="1">MINIMUS1</strain>
    </source>
</reference>